<comment type="caution">
    <text evidence="3">The sequence shown here is derived from an EMBL/GenBank/DDBJ whole genome shotgun (WGS) entry which is preliminary data.</text>
</comment>
<protein>
    <submittedName>
        <fullName evidence="3">Extracellular solute-binding protein, family 1</fullName>
    </submittedName>
</protein>
<dbReference type="PANTHER" id="PTHR30006">
    <property type="entry name" value="THIAMINE-BINDING PERIPLASMIC PROTEIN-RELATED"/>
    <property type="match status" value="1"/>
</dbReference>
<dbReference type="Gene3D" id="3.40.190.10">
    <property type="entry name" value="Periplasmic binding protein-like II"/>
    <property type="match status" value="2"/>
</dbReference>
<evidence type="ECO:0000313" key="3">
    <source>
        <dbReference type="EMBL" id="OBS09352.1"/>
    </source>
</evidence>
<reference evidence="3 4" key="1">
    <citation type="journal article" date="2014" name="Genome Announc.">
        <title>Draft Genome Sequence of the Iron-Oxidizing, Acidophilic, and Halotolerant 'Thiobacillus prosperus' Type Strain DSM 5130.</title>
        <authorList>
            <person name="Ossandon F.J."/>
            <person name="Cardenas J.P."/>
            <person name="Corbett M."/>
            <person name="Quatrini R."/>
            <person name="Holmes D.S."/>
            <person name="Watkin E."/>
        </authorList>
    </citation>
    <scope>NUCLEOTIDE SEQUENCE [LARGE SCALE GENOMIC DNA]</scope>
    <source>
        <strain evidence="3 4">DSM 5130</strain>
    </source>
</reference>
<dbReference type="PANTHER" id="PTHR30006:SF2">
    <property type="entry name" value="ABC TRANSPORTER SUBSTRATE-BINDING PROTEIN"/>
    <property type="match status" value="1"/>
</dbReference>
<accession>A0A1A6C458</accession>
<name>A0A1A6C458_9GAMM</name>
<dbReference type="InterPro" id="IPR006311">
    <property type="entry name" value="TAT_signal"/>
</dbReference>
<dbReference type="GO" id="GO:0015888">
    <property type="term" value="P:thiamine transport"/>
    <property type="evidence" value="ECO:0007669"/>
    <property type="project" value="TreeGrafter"/>
</dbReference>
<dbReference type="RefSeq" id="WP_065089493.1">
    <property type="nucleotide sequence ID" value="NZ_JQSG02000003.1"/>
</dbReference>
<keyword evidence="4" id="KW-1185">Reference proteome</keyword>
<dbReference type="EMBL" id="JQSG02000003">
    <property type="protein sequence ID" value="OBS09352.1"/>
    <property type="molecule type" value="Genomic_DNA"/>
</dbReference>
<feature type="transmembrane region" description="Helical" evidence="2">
    <location>
        <begin position="12"/>
        <end position="33"/>
    </location>
</feature>
<keyword evidence="2" id="KW-0812">Transmembrane</keyword>
<dbReference type="AlphaFoldDB" id="A0A1A6C458"/>
<dbReference type="GO" id="GO:0030288">
    <property type="term" value="C:outer membrane-bounded periplasmic space"/>
    <property type="evidence" value="ECO:0007669"/>
    <property type="project" value="TreeGrafter"/>
</dbReference>
<evidence type="ECO:0000256" key="2">
    <source>
        <dbReference type="SAM" id="Phobius"/>
    </source>
</evidence>
<evidence type="ECO:0000313" key="4">
    <source>
        <dbReference type="Proteomes" id="UP000029273"/>
    </source>
</evidence>
<dbReference type="GO" id="GO:0030976">
    <property type="term" value="F:thiamine pyrophosphate binding"/>
    <property type="evidence" value="ECO:0007669"/>
    <property type="project" value="TreeGrafter"/>
</dbReference>
<dbReference type="Proteomes" id="UP000029273">
    <property type="component" value="Unassembled WGS sequence"/>
</dbReference>
<sequence>MSQNEQQRGRRAFLKMGVYTLGAGALGGLLPGLGSRAMAAGTDEALIKAARHEGRLNVIALPPNWANYGEIIPAFHHKYGLRVTSASPNASSAEELQAIRTLKGQSRAPDVVDVGPSFALIGQKEGLFVPYKVPTWDSIPEGMKDPEGHWYGDYFGVISFGVNTRVVKHVPHSWDDLKRPEYKGQIALNGNPLRAGAAFGAVWAAALGNGGSLDDITPGIEFFADLAKRGNYIPIAARPATLESGQTPITVDWDYLNLAYRKKFKGRVAIDVRIPETGVFGNYYCQAVSRFAPNPSAARLWQDFIYSDEGQLLYLKGYAHPARFNDMVARGVIPESLMAELPPSEPYKNVRFPNAEQTKKAQDTVGKLWQKMVRT</sequence>
<gene>
    <name evidence="3" type="ORF">Thpro_021680</name>
</gene>
<keyword evidence="2" id="KW-0472">Membrane</keyword>
<dbReference type="PROSITE" id="PS51318">
    <property type="entry name" value="TAT"/>
    <property type="match status" value="1"/>
</dbReference>
<dbReference type="GO" id="GO:0030975">
    <property type="term" value="F:thiamine binding"/>
    <property type="evidence" value="ECO:0007669"/>
    <property type="project" value="TreeGrafter"/>
</dbReference>
<dbReference type="SUPFAM" id="SSF53850">
    <property type="entry name" value="Periplasmic binding protein-like II"/>
    <property type="match status" value="1"/>
</dbReference>
<proteinExistence type="predicted"/>
<dbReference type="Pfam" id="PF13343">
    <property type="entry name" value="SBP_bac_6"/>
    <property type="match status" value="1"/>
</dbReference>
<keyword evidence="1" id="KW-0732">Signal</keyword>
<keyword evidence="2" id="KW-1133">Transmembrane helix</keyword>
<organism evidence="3 4">
    <name type="scientific">Acidihalobacter prosperus</name>
    <dbReference type="NCBI Taxonomy" id="160660"/>
    <lineage>
        <taxon>Bacteria</taxon>
        <taxon>Pseudomonadati</taxon>
        <taxon>Pseudomonadota</taxon>
        <taxon>Gammaproteobacteria</taxon>
        <taxon>Chromatiales</taxon>
        <taxon>Ectothiorhodospiraceae</taxon>
        <taxon>Acidihalobacter</taxon>
    </lineage>
</organism>
<evidence type="ECO:0000256" key="1">
    <source>
        <dbReference type="ARBA" id="ARBA00022729"/>
    </source>
</evidence>